<evidence type="ECO:0000256" key="1">
    <source>
        <dbReference type="ARBA" id="ARBA00004202"/>
    </source>
</evidence>
<dbReference type="PANTHER" id="PTHR43166">
    <property type="entry name" value="AMINO ACID IMPORT ATP-BINDING PROTEIN"/>
    <property type="match status" value="1"/>
</dbReference>
<dbReference type="GO" id="GO:0016887">
    <property type="term" value="F:ATP hydrolysis activity"/>
    <property type="evidence" value="ECO:0007669"/>
    <property type="project" value="InterPro"/>
</dbReference>
<dbReference type="GO" id="GO:0005524">
    <property type="term" value="F:ATP binding"/>
    <property type="evidence" value="ECO:0007669"/>
    <property type="project" value="UniProtKB-KW"/>
</dbReference>
<dbReference type="InterPro" id="IPR017871">
    <property type="entry name" value="ABC_transporter-like_CS"/>
</dbReference>
<dbReference type="InterPro" id="IPR003593">
    <property type="entry name" value="AAA+_ATPase"/>
</dbReference>
<evidence type="ECO:0000256" key="3">
    <source>
        <dbReference type="ARBA" id="ARBA00022475"/>
    </source>
</evidence>
<dbReference type="CDD" id="cd03262">
    <property type="entry name" value="ABC_HisP_GlnQ"/>
    <property type="match status" value="1"/>
</dbReference>
<evidence type="ECO:0000259" key="7">
    <source>
        <dbReference type="PROSITE" id="PS50893"/>
    </source>
</evidence>
<sequence>MEKEVLIEIEHLSKSFPGGTEVLKDISLEIHKGDIVAIIGPSGTGKSTLLRCLNYLTVPSEGRIRIGECRVDAKSHTKEEVYALRRKSSMVFQQFNLFKNKTALENVMEALTKVQKMPKAEAEEISKHLLEQVGMGDRMDFYPSKLSGGQQQRVGIARALAVNPEVILFDEPTSALDPEWVKEVLATIQEVAKEGRTMIIVTHEISFARQVANRILFMEEGKIQVDAPPEEFFSDTKQERLQQFLSFVRREEEL</sequence>
<keyword evidence="5 8" id="KW-0067">ATP-binding</keyword>
<dbReference type="PROSITE" id="PS00211">
    <property type="entry name" value="ABC_TRANSPORTER_1"/>
    <property type="match status" value="1"/>
</dbReference>
<dbReference type="GO" id="GO:0005886">
    <property type="term" value="C:plasma membrane"/>
    <property type="evidence" value="ECO:0007669"/>
    <property type="project" value="UniProtKB-SubCell"/>
</dbReference>
<dbReference type="FunFam" id="3.40.50.300:FF:000020">
    <property type="entry name" value="Amino acid ABC transporter ATP-binding component"/>
    <property type="match status" value="1"/>
</dbReference>
<evidence type="ECO:0000256" key="4">
    <source>
        <dbReference type="ARBA" id="ARBA00022741"/>
    </source>
</evidence>
<dbReference type="InterPro" id="IPR030679">
    <property type="entry name" value="ABC_ATPase_HisP-typ"/>
</dbReference>
<evidence type="ECO:0000256" key="6">
    <source>
        <dbReference type="ARBA" id="ARBA00023136"/>
    </source>
</evidence>
<dbReference type="InterPro" id="IPR003439">
    <property type="entry name" value="ABC_transporter-like_ATP-bd"/>
</dbReference>
<dbReference type="EMBL" id="JABZRB010000216">
    <property type="protein sequence ID" value="MBF1305622.1"/>
    <property type="molecule type" value="Genomic_DNA"/>
</dbReference>
<evidence type="ECO:0000313" key="8">
    <source>
        <dbReference type="EMBL" id="MBF1305622.1"/>
    </source>
</evidence>
<dbReference type="InterPro" id="IPR050086">
    <property type="entry name" value="MetN_ABC_transporter-like"/>
</dbReference>
<keyword evidence="4" id="KW-0547">Nucleotide-binding</keyword>
<keyword evidence="6" id="KW-0472">Membrane</keyword>
<dbReference type="GO" id="GO:0015424">
    <property type="term" value="F:ABC-type amino acid transporter activity"/>
    <property type="evidence" value="ECO:0007669"/>
    <property type="project" value="InterPro"/>
</dbReference>
<evidence type="ECO:0000313" key="9">
    <source>
        <dbReference type="Proteomes" id="UP000780721"/>
    </source>
</evidence>
<evidence type="ECO:0000256" key="2">
    <source>
        <dbReference type="ARBA" id="ARBA00022448"/>
    </source>
</evidence>
<dbReference type="Proteomes" id="UP000780721">
    <property type="component" value="Unassembled WGS sequence"/>
</dbReference>
<name>A0A930DYG7_9FIRM</name>
<dbReference type="Gene3D" id="3.40.50.300">
    <property type="entry name" value="P-loop containing nucleotide triphosphate hydrolases"/>
    <property type="match status" value="1"/>
</dbReference>
<dbReference type="PANTHER" id="PTHR43166:SF35">
    <property type="entry name" value="L-CYSTINE IMPORT ATP-BINDING PROTEIN TCYN"/>
    <property type="match status" value="1"/>
</dbReference>
<dbReference type="PIRSF" id="PIRSF039085">
    <property type="entry name" value="ABC_ATPase_HisP"/>
    <property type="match status" value="1"/>
</dbReference>
<comment type="caution">
    <text evidence="8">The sequence shown here is derived from an EMBL/GenBank/DDBJ whole genome shotgun (WGS) entry which is preliminary data.</text>
</comment>
<dbReference type="InterPro" id="IPR027417">
    <property type="entry name" value="P-loop_NTPase"/>
</dbReference>
<reference evidence="8" key="1">
    <citation type="submission" date="2020-04" db="EMBL/GenBank/DDBJ databases">
        <title>Deep metagenomics examines the oral microbiome during advanced dental caries in children, revealing novel taxa and co-occurrences with host molecules.</title>
        <authorList>
            <person name="Baker J.L."/>
            <person name="Morton J.T."/>
            <person name="Dinis M."/>
            <person name="Alvarez R."/>
            <person name="Tran N.C."/>
            <person name="Knight R."/>
            <person name="Edlund A."/>
        </authorList>
    </citation>
    <scope>NUCLEOTIDE SEQUENCE</scope>
    <source>
        <strain evidence="8">JCVI_48_bin.5</strain>
    </source>
</reference>
<evidence type="ECO:0000256" key="5">
    <source>
        <dbReference type="ARBA" id="ARBA00022840"/>
    </source>
</evidence>
<proteinExistence type="predicted"/>
<dbReference type="Pfam" id="PF00005">
    <property type="entry name" value="ABC_tran"/>
    <property type="match status" value="1"/>
</dbReference>
<dbReference type="PROSITE" id="PS50893">
    <property type="entry name" value="ABC_TRANSPORTER_2"/>
    <property type="match status" value="1"/>
</dbReference>
<dbReference type="AlphaFoldDB" id="A0A930DYG7"/>
<dbReference type="SMART" id="SM00382">
    <property type="entry name" value="AAA"/>
    <property type="match status" value="1"/>
</dbReference>
<feature type="domain" description="ABC transporter" evidence="7">
    <location>
        <begin position="7"/>
        <end position="245"/>
    </location>
</feature>
<gene>
    <name evidence="8" type="ORF">HXM91_07220</name>
</gene>
<protein>
    <submittedName>
        <fullName evidence="8">Amino acid ABC transporter ATP-binding protein</fullName>
    </submittedName>
</protein>
<accession>A0A930DYG7</accession>
<keyword evidence="2" id="KW-0813">Transport</keyword>
<dbReference type="SUPFAM" id="SSF52540">
    <property type="entry name" value="P-loop containing nucleoside triphosphate hydrolases"/>
    <property type="match status" value="1"/>
</dbReference>
<keyword evidence="3" id="KW-1003">Cell membrane</keyword>
<comment type="subcellular location">
    <subcellularLocation>
        <location evidence="1">Cell membrane</location>
        <topology evidence="1">Peripheral membrane protein</topology>
    </subcellularLocation>
</comment>
<organism evidence="8 9">
    <name type="scientific">Oribacterium sinus</name>
    <dbReference type="NCBI Taxonomy" id="237576"/>
    <lineage>
        <taxon>Bacteria</taxon>
        <taxon>Bacillati</taxon>
        <taxon>Bacillota</taxon>
        <taxon>Clostridia</taxon>
        <taxon>Lachnospirales</taxon>
        <taxon>Lachnospiraceae</taxon>
        <taxon>Oribacterium</taxon>
    </lineage>
</organism>